<name>A0AA41V9T0_PAPNU</name>
<feature type="transmembrane region" description="Helical" evidence="1">
    <location>
        <begin position="68"/>
        <end position="86"/>
    </location>
</feature>
<comment type="caution">
    <text evidence="2">The sequence shown here is derived from an EMBL/GenBank/DDBJ whole genome shotgun (WGS) entry which is preliminary data.</text>
</comment>
<gene>
    <name evidence="2" type="ORF">MKW94_012330</name>
</gene>
<accession>A0AA41V9T0</accession>
<keyword evidence="3" id="KW-1185">Reference proteome</keyword>
<evidence type="ECO:0000256" key="1">
    <source>
        <dbReference type="SAM" id="Phobius"/>
    </source>
</evidence>
<reference evidence="2" key="1">
    <citation type="submission" date="2022-03" db="EMBL/GenBank/DDBJ databases">
        <title>A functionally conserved STORR gene fusion in Papaver species that diverged 16.8 million years ago.</title>
        <authorList>
            <person name="Catania T."/>
        </authorList>
    </citation>
    <scope>NUCLEOTIDE SEQUENCE</scope>
    <source>
        <strain evidence="2">S-191538</strain>
    </source>
</reference>
<dbReference type="Proteomes" id="UP001177140">
    <property type="component" value="Unassembled WGS sequence"/>
</dbReference>
<evidence type="ECO:0000313" key="3">
    <source>
        <dbReference type="Proteomes" id="UP001177140"/>
    </source>
</evidence>
<sequence>MANRFRGFGRMLATAKNSTRKEGFGRKYSSETEKSIRIQKDAAAPVELTDAERTKLVNREVDLLMLKALSYGVGGSVVLGCIYGCFKSGWDSLMKDTLGGNKDYDPTMEPMNYLNK</sequence>
<proteinExistence type="predicted"/>
<dbReference type="EMBL" id="JAJJMA010167966">
    <property type="protein sequence ID" value="MCL7036441.1"/>
    <property type="molecule type" value="Genomic_DNA"/>
</dbReference>
<keyword evidence="1" id="KW-1133">Transmembrane helix</keyword>
<evidence type="ECO:0000313" key="2">
    <source>
        <dbReference type="EMBL" id="MCL7036441.1"/>
    </source>
</evidence>
<keyword evidence="1" id="KW-0812">Transmembrane</keyword>
<dbReference type="AlphaFoldDB" id="A0AA41V9T0"/>
<organism evidence="2 3">
    <name type="scientific">Papaver nudicaule</name>
    <name type="common">Iceland poppy</name>
    <dbReference type="NCBI Taxonomy" id="74823"/>
    <lineage>
        <taxon>Eukaryota</taxon>
        <taxon>Viridiplantae</taxon>
        <taxon>Streptophyta</taxon>
        <taxon>Embryophyta</taxon>
        <taxon>Tracheophyta</taxon>
        <taxon>Spermatophyta</taxon>
        <taxon>Magnoliopsida</taxon>
        <taxon>Ranunculales</taxon>
        <taxon>Papaveraceae</taxon>
        <taxon>Papaveroideae</taxon>
        <taxon>Papaver</taxon>
    </lineage>
</organism>
<protein>
    <submittedName>
        <fullName evidence="2">Uncharacterized protein</fullName>
    </submittedName>
</protein>
<keyword evidence="1" id="KW-0472">Membrane</keyword>